<dbReference type="PIR" id="JC7232">
    <property type="entry name" value="JC7232"/>
</dbReference>
<sequence>MSTLSAIGPTRVAYSNCPVANALLVASRTGKLERQGVLLSQIAFAQGATHFAYDHAAYTRFGGEIPPLVSEGLRAPGRTRLLGITVLKPRQGFYVHSAGKIASPSDLRGRRIGLSRAAQRILFGHLGEEYRNLGPWEQTLVALGSWEVRALKHTLAAGGLRLNDVIVEDVENPWVDVPRPKLDDSRDFSSRELFATAVEWQSQQLKSGQVDALFSWLPYAAELELQGVAKPVFALTGEENAWASVWTVSAALVERRPEIVQRLVDSVVEAASWATDHAKETIEIHALNLGVSVKAVETGFGEGFHRDLRPRLDQAALRILEQTQQFLFDHGLIDRLVDIERWAAPEFLDNASL</sequence>
<dbReference type="EMBL" id="AB033997">
    <property type="protein sequence ID" value="BAA94832.1"/>
    <property type="molecule type" value="Genomic_DNA"/>
</dbReference>
<reference evidence="1" key="1">
    <citation type="journal article" date="2000" name="Biochem. Biophys. Res. Commun.">
        <title>Operon structure and functional analysis of the genes encoding thermophilic desulfurizing enzymes of Paenibacillus sp. A11-2.</title>
        <authorList>
            <person name="Ishii Y."/>
            <person name="Konishi J."/>
            <person name="Okada H."/>
            <person name="Hirasawa K."/>
            <person name="Onaka T."/>
            <person name="Suzuki M."/>
        </authorList>
    </citation>
    <scope>NUCLEOTIDE SEQUENCE</scope>
    <source>
        <strain evidence="1">A11-2</strain>
    </source>
</reference>
<gene>
    <name evidence="1" type="primary">tdsB</name>
</gene>
<accession>Q9LBX3</accession>
<dbReference type="SUPFAM" id="SSF53850">
    <property type="entry name" value="Periplasmic binding protein-like II"/>
    <property type="match status" value="1"/>
</dbReference>
<dbReference type="Gene3D" id="3.40.190.270">
    <property type="match status" value="1"/>
</dbReference>
<dbReference type="Gene3D" id="3.40.190.10">
    <property type="entry name" value="Periplasmic binding protein-like II"/>
    <property type="match status" value="1"/>
</dbReference>
<name>Q9LBX3_9BACL</name>
<evidence type="ECO:0000313" key="1">
    <source>
        <dbReference type="EMBL" id="BAA94832.1"/>
    </source>
</evidence>
<protein>
    <submittedName>
        <fullName evidence="1">Thermophilic dibenzothiophene desulfurization enzyme B</fullName>
    </submittedName>
</protein>
<dbReference type="AlphaFoldDB" id="Q9LBX3"/>
<proteinExistence type="predicted"/>
<organism evidence="1">
    <name type="scientific">Paenibacillus sp. A11-2</name>
    <dbReference type="NCBI Taxonomy" id="107035"/>
    <lineage>
        <taxon>Bacteria</taxon>
        <taxon>Bacillati</taxon>
        <taxon>Bacillota</taxon>
        <taxon>Bacilli</taxon>
        <taxon>Bacillales</taxon>
        <taxon>Paenibacillaceae</taxon>
        <taxon>Paenibacillus</taxon>
    </lineage>
</organism>
<dbReference type="PANTHER" id="PTHR30024">
    <property type="entry name" value="ALIPHATIC SULFONATES-BINDING PROTEIN-RELATED"/>
    <property type="match status" value="1"/>
</dbReference>